<dbReference type="GO" id="GO:0005524">
    <property type="term" value="F:ATP binding"/>
    <property type="evidence" value="ECO:0007669"/>
    <property type="project" value="UniProtKB-KW"/>
</dbReference>
<dbReference type="Pfam" id="PF00005">
    <property type="entry name" value="ABC_tran"/>
    <property type="match status" value="1"/>
</dbReference>
<sequence length="221" mass="24491">MNDNNLKVKGVSKSFKGETVLENVSFTCVGGHIYGVIGRNGSGKSVLFKIICGLLSADSGSVIANGKCIGKDIDFPEKLGAIIENPGFIWYESGLKNLLYLASIRNIIDRSKVKDAMRLVGLSPENKKWVAKYSLGMKQRLSIAQAIMEDPDIIILDEPMNGLDEAGVEDMRRIFLDLKNEGKIILLASHNKEDIELLCDVVYTIQNGRLEEKQKIETMEK</sequence>
<dbReference type="InterPro" id="IPR027417">
    <property type="entry name" value="P-loop_NTPase"/>
</dbReference>
<feature type="domain" description="ABC transporter" evidence="5">
    <location>
        <begin position="6"/>
        <end position="221"/>
    </location>
</feature>
<evidence type="ECO:0000256" key="2">
    <source>
        <dbReference type="ARBA" id="ARBA00022448"/>
    </source>
</evidence>
<dbReference type="PROSITE" id="PS00211">
    <property type="entry name" value="ABC_TRANSPORTER_1"/>
    <property type="match status" value="1"/>
</dbReference>
<reference evidence="6 7" key="1">
    <citation type="submission" date="2020-08" db="EMBL/GenBank/DDBJ databases">
        <title>Genomic Encyclopedia of Type Strains, Phase IV (KMG-IV): sequencing the most valuable type-strain genomes for metagenomic binning, comparative biology and taxonomic classification.</title>
        <authorList>
            <person name="Goeker M."/>
        </authorList>
    </citation>
    <scope>NUCLEOTIDE SEQUENCE [LARGE SCALE GENOMIC DNA]</scope>
    <source>
        <strain evidence="6 7">DSM 106146</strain>
    </source>
</reference>
<evidence type="ECO:0000256" key="3">
    <source>
        <dbReference type="ARBA" id="ARBA00022741"/>
    </source>
</evidence>
<dbReference type="InterPro" id="IPR003593">
    <property type="entry name" value="AAA+_ATPase"/>
</dbReference>
<evidence type="ECO:0000256" key="1">
    <source>
        <dbReference type="ARBA" id="ARBA00005417"/>
    </source>
</evidence>
<dbReference type="SMART" id="SM00382">
    <property type="entry name" value="AAA"/>
    <property type="match status" value="1"/>
</dbReference>
<dbReference type="PANTHER" id="PTHR43335:SF4">
    <property type="entry name" value="ABC TRANSPORTER, ATP-BINDING PROTEIN"/>
    <property type="match status" value="1"/>
</dbReference>
<dbReference type="Gene3D" id="3.40.50.300">
    <property type="entry name" value="P-loop containing nucleotide triphosphate hydrolases"/>
    <property type="match status" value="1"/>
</dbReference>
<dbReference type="InterPro" id="IPR003439">
    <property type="entry name" value="ABC_transporter-like_ATP-bd"/>
</dbReference>
<comment type="caution">
    <text evidence="6">The sequence shown here is derived from an EMBL/GenBank/DDBJ whole genome shotgun (WGS) entry which is preliminary data.</text>
</comment>
<keyword evidence="2" id="KW-0813">Transport</keyword>
<keyword evidence="4 6" id="KW-0067">ATP-binding</keyword>
<evidence type="ECO:0000256" key="4">
    <source>
        <dbReference type="ARBA" id="ARBA00022840"/>
    </source>
</evidence>
<dbReference type="GO" id="GO:0016887">
    <property type="term" value="F:ATP hydrolysis activity"/>
    <property type="evidence" value="ECO:0007669"/>
    <property type="project" value="InterPro"/>
</dbReference>
<dbReference type="PANTHER" id="PTHR43335">
    <property type="entry name" value="ABC TRANSPORTER, ATP-BINDING PROTEIN"/>
    <property type="match status" value="1"/>
</dbReference>
<dbReference type="AlphaFoldDB" id="A0A7W8H7L6"/>
<dbReference type="Proteomes" id="UP000543642">
    <property type="component" value="Unassembled WGS sequence"/>
</dbReference>
<dbReference type="SUPFAM" id="SSF52540">
    <property type="entry name" value="P-loop containing nucleoside triphosphate hydrolases"/>
    <property type="match status" value="1"/>
</dbReference>
<dbReference type="PROSITE" id="PS50893">
    <property type="entry name" value="ABC_TRANSPORTER_2"/>
    <property type="match status" value="1"/>
</dbReference>
<keyword evidence="3" id="KW-0547">Nucleotide-binding</keyword>
<keyword evidence="7" id="KW-1185">Reference proteome</keyword>
<protein>
    <submittedName>
        <fullName evidence="6">ABC-2 type transport system ATP-binding protein</fullName>
    </submittedName>
</protein>
<evidence type="ECO:0000259" key="5">
    <source>
        <dbReference type="PROSITE" id="PS50893"/>
    </source>
</evidence>
<evidence type="ECO:0000313" key="7">
    <source>
        <dbReference type="Proteomes" id="UP000543642"/>
    </source>
</evidence>
<name>A0A7W8H7L6_9FIRM</name>
<comment type="similarity">
    <text evidence="1">Belongs to the ABC transporter superfamily.</text>
</comment>
<dbReference type="InterPro" id="IPR017871">
    <property type="entry name" value="ABC_transporter-like_CS"/>
</dbReference>
<dbReference type="EMBL" id="JACHFW010000001">
    <property type="protein sequence ID" value="MBB5263299.1"/>
    <property type="molecule type" value="Genomic_DNA"/>
</dbReference>
<evidence type="ECO:0000313" key="6">
    <source>
        <dbReference type="EMBL" id="MBB5263299.1"/>
    </source>
</evidence>
<dbReference type="RefSeq" id="WP_183770886.1">
    <property type="nucleotide sequence ID" value="NZ_JACHFW010000001.1"/>
</dbReference>
<proteinExistence type="inferred from homology"/>
<accession>A0A7W8H7L6</accession>
<organism evidence="6 7">
    <name type="scientific">Catenibacillus scindens</name>
    <dbReference type="NCBI Taxonomy" id="673271"/>
    <lineage>
        <taxon>Bacteria</taxon>
        <taxon>Bacillati</taxon>
        <taxon>Bacillota</taxon>
        <taxon>Clostridia</taxon>
        <taxon>Lachnospirales</taxon>
        <taxon>Lachnospiraceae</taxon>
        <taxon>Catenibacillus</taxon>
    </lineage>
</organism>
<gene>
    <name evidence="6" type="ORF">HNP82_000393</name>
</gene>